<comment type="caution">
    <text evidence="1">The sequence shown here is derived from an EMBL/GenBank/DDBJ whole genome shotgun (WGS) entry which is preliminary data.</text>
</comment>
<evidence type="ECO:0000313" key="1">
    <source>
        <dbReference type="EMBL" id="EDO53369.1"/>
    </source>
</evidence>
<accession>A0ABC9N9L8</accession>
<dbReference type="Proteomes" id="UP000004110">
    <property type="component" value="Unassembled WGS sequence"/>
</dbReference>
<reference evidence="1" key="2">
    <citation type="submission" date="2013-11" db="EMBL/GenBank/DDBJ databases">
        <title>Draft genome sequence of Bacteroides uniformis (ATCC 8492).</title>
        <authorList>
            <person name="Sudarsanam P."/>
            <person name="Ley R."/>
            <person name="Guruge J."/>
            <person name="Turnbaugh P.J."/>
            <person name="Mahowald M."/>
            <person name="Liep D."/>
            <person name="Gordon J."/>
        </authorList>
    </citation>
    <scope>NUCLEOTIDE SEQUENCE</scope>
    <source>
        <strain evidence="1">ATCC 8492</strain>
    </source>
</reference>
<gene>
    <name evidence="1" type="ORF">BACUNI_03384</name>
</gene>
<evidence type="ECO:0000313" key="2">
    <source>
        <dbReference type="Proteomes" id="UP000004110"/>
    </source>
</evidence>
<dbReference type="EMBL" id="AAYH02000046">
    <property type="protein sequence ID" value="EDO53369.1"/>
    <property type="molecule type" value="Genomic_DNA"/>
</dbReference>
<name>A0ABC9N9L8_BACUC</name>
<reference evidence="1" key="1">
    <citation type="submission" date="2007-06" db="EMBL/GenBank/DDBJ databases">
        <authorList>
            <person name="Fulton L."/>
            <person name="Clifton S."/>
            <person name="Fulton B."/>
            <person name="Xu J."/>
            <person name="Minx P."/>
            <person name="Pepin K.H."/>
            <person name="Johnson M."/>
            <person name="Thiruvilangam P."/>
            <person name="Bhonagiri V."/>
            <person name="Nash W.E."/>
            <person name="Mardis E.R."/>
            <person name="Wilson R.K."/>
        </authorList>
    </citation>
    <scope>NUCLEOTIDE SEQUENCE [LARGE SCALE GENOMIC DNA]</scope>
    <source>
        <strain evidence="1">ATCC 8492</strain>
    </source>
</reference>
<proteinExistence type="predicted"/>
<organism evidence="1 2">
    <name type="scientific">Bacteroides uniformis (strain ATCC 8492 / DSM 6597 / CCUG 4942 / CIP 103695 / JCM 5828 / KCTC 5204 / NCTC 13054 / VPI 0061)</name>
    <dbReference type="NCBI Taxonomy" id="411479"/>
    <lineage>
        <taxon>Bacteria</taxon>
        <taxon>Pseudomonadati</taxon>
        <taxon>Bacteroidota</taxon>
        <taxon>Bacteroidia</taxon>
        <taxon>Bacteroidales</taxon>
        <taxon>Bacteroidaceae</taxon>
        <taxon>Bacteroides</taxon>
    </lineage>
</organism>
<keyword evidence="2" id="KW-1185">Reference proteome</keyword>
<sequence>MPFEKCFNGLFIKEIMDTRLVEGYIFLAEILYVFGEECQYVLLAVIGLFAERLVRQCTDAAVALQGTLAYLEQHAEVLVVEHPDTFHRVWGFAGRSQGEQQLVLTVEPFHQLLHPVLKIVSCKQFHILCPPSFGFAAARAQRVVAFQFRQCRCIFCHGAVCEQAVYFRPAVAAFAAQHDIADALFAAHTLEGTGTHVQQVRRLAGGEQHVGRLSLPLTGNGTHIDRYLGYLFRQGGEGGTFNRYHFHILSFLLFLCGKIRQ</sequence>
<dbReference type="AlphaFoldDB" id="A0ABC9N9L8"/>
<protein>
    <submittedName>
        <fullName evidence="1">Uncharacterized protein</fullName>
    </submittedName>
</protein>